<evidence type="ECO:0000256" key="1">
    <source>
        <dbReference type="SAM" id="MobiDB-lite"/>
    </source>
</evidence>
<reference evidence="2" key="1">
    <citation type="submission" date="2013-11" db="EMBL/GenBank/DDBJ databases">
        <title>The Genome Sequence of Phytophthora parasitica IAC_01/95.</title>
        <authorList>
            <consortium name="The Broad Institute Genomics Platform"/>
            <person name="Russ C."/>
            <person name="Tyler B."/>
            <person name="Panabieres F."/>
            <person name="Shan W."/>
            <person name="Tripathy S."/>
            <person name="Grunwald N."/>
            <person name="Machado M."/>
            <person name="Johnson C.S."/>
            <person name="Arredondo F."/>
            <person name="Hong C."/>
            <person name="Coffey M."/>
            <person name="Young S.K."/>
            <person name="Zeng Q."/>
            <person name="Gargeya S."/>
            <person name="Fitzgerald M."/>
            <person name="Abouelleil A."/>
            <person name="Alvarado L."/>
            <person name="Chapman S.B."/>
            <person name="Gainer-Dewar J."/>
            <person name="Goldberg J."/>
            <person name="Griggs A."/>
            <person name="Gujja S."/>
            <person name="Hansen M."/>
            <person name="Howarth C."/>
            <person name="Imamovic A."/>
            <person name="Ireland A."/>
            <person name="Larimer J."/>
            <person name="McCowan C."/>
            <person name="Murphy C."/>
            <person name="Pearson M."/>
            <person name="Poon T.W."/>
            <person name="Priest M."/>
            <person name="Roberts A."/>
            <person name="Saif S."/>
            <person name="Shea T."/>
            <person name="Sykes S."/>
            <person name="Wortman J."/>
            <person name="Nusbaum C."/>
            <person name="Birren B."/>
        </authorList>
    </citation>
    <scope>NUCLEOTIDE SEQUENCE [LARGE SCALE GENOMIC DNA]</scope>
    <source>
        <strain evidence="2">IAC_01/95</strain>
    </source>
</reference>
<accession>W2NCW4</accession>
<sequence>MQTYLQLRVELAAKLAAQMAKRAIADESQDQVEELEAEAATQSGGPGRTREDA</sequence>
<dbReference type="EMBL" id="KI692860">
    <property type="protein sequence ID" value="ETM46482.1"/>
    <property type="molecule type" value="Genomic_DNA"/>
</dbReference>
<dbReference type="AlphaFoldDB" id="W2NCW4"/>
<protein>
    <submittedName>
        <fullName evidence="2">Uncharacterized protein</fullName>
    </submittedName>
</protein>
<proteinExistence type="predicted"/>
<evidence type="ECO:0000313" key="2">
    <source>
        <dbReference type="EMBL" id="ETM46482.1"/>
    </source>
</evidence>
<organism evidence="2">
    <name type="scientific">Phytophthora nicotianae</name>
    <name type="common">Potato buckeye rot agent</name>
    <name type="synonym">Phytophthora parasitica</name>
    <dbReference type="NCBI Taxonomy" id="4792"/>
    <lineage>
        <taxon>Eukaryota</taxon>
        <taxon>Sar</taxon>
        <taxon>Stramenopiles</taxon>
        <taxon>Oomycota</taxon>
        <taxon>Peronosporomycetes</taxon>
        <taxon>Peronosporales</taxon>
        <taxon>Peronosporaceae</taxon>
        <taxon>Phytophthora</taxon>
    </lineage>
</organism>
<dbReference type="Proteomes" id="UP000054532">
    <property type="component" value="Unassembled WGS sequence"/>
</dbReference>
<gene>
    <name evidence="2" type="ORF">L914_08629</name>
</gene>
<name>W2NCW4_PHYNI</name>
<feature type="region of interest" description="Disordered" evidence="1">
    <location>
        <begin position="29"/>
        <end position="53"/>
    </location>
</feature>